<sequence length="408" mass="45169">MDGDSHQRKQHDPSSYPTVPGMGRQPVQQAPDSSRGPYGQPALLPPRGEAPVRGQGQGSGVSAYTGYGYTDQQSYSASSFQGDSLHGGGLQYHPSFHTSPSRQQQTAQQHGQQQDRQHQPPLPLPPPQPQPQSQQQQFSQYGSNMAYGLSQQGQTQTPYEVVPQYQPRQSAALEALSSQLGVPPYFSPGGPTGTQVPAVLPQYLTPQVQPSSYSQGMVDRSSTAQSFPVAMAELNTTETTDRLGQQEQSQEAASSDDAYSQYQQALRMAFDHTRAGRLVDASQSLLEISEWLVCNSRELGILRDDQELHAGRLKLWDEFNLCWLSLFQKQKDITQALLQSGERQPHPSMLTLDMLDKMGKELIRLCDKMEPHGLVDYQMGIWEEEILSVLGQCLDLLEGRSVAEQGRR</sequence>
<feature type="compositionally biased region" description="Basic and acidic residues" evidence="1">
    <location>
        <begin position="1"/>
        <end position="12"/>
    </location>
</feature>
<name>A0A443HM29_BYSSP</name>
<protein>
    <submittedName>
        <fullName evidence="2">Uncharacterized protein</fullName>
    </submittedName>
</protein>
<feature type="compositionally biased region" description="Pro residues" evidence="1">
    <location>
        <begin position="120"/>
        <end position="130"/>
    </location>
</feature>
<comment type="caution">
    <text evidence="2">The sequence shown here is derived from an EMBL/GenBank/DDBJ whole genome shotgun (WGS) entry which is preliminary data.</text>
</comment>
<feature type="region of interest" description="Disordered" evidence="1">
    <location>
        <begin position="1"/>
        <end position="154"/>
    </location>
</feature>
<dbReference type="GeneID" id="39603253"/>
<feature type="compositionally biased region" description="Polar residues" evidence="1">
    <location>
        <begin position="70"/>
        <end position="82"/>
    </location>
</feature>
<feature type="region of interest" description="Disordered" evidence="1">
    <location>
        <begin position="239"/>
        <end position="258"/>
    </location>
</feature>
<dbReference type="VEuPathDB" id="FungiDB:C8Q69DRAFT_73749"/>
<feature type="compositionally biased region" description="Low complexity" evidence="1">
    <location>
        <begin position="131"/>
        <end position="140"/>
    </location>
</feature>
<evidence type="ECO:0000313" key="3">
    <source>
        <dbReference type="Proteomes" id="UP000283841"/>
    </source>
</evidence>
<dbReference type="RefSeq" id="XP_028482513.1">
    <property type="nucleotide sequence ID" value="XM_028633976.1"/>
</dbReference>
<accession>A0A443HM29</accession>
<keyword evidence="3" id="KW-1185">Reference proteome</keyword>
<organism evidence="2 3">
    <name type="scientific">Byssochlamys spectabilis</name>
    <name type="common">Paecilomyces variotii</name>
    <dbReference type="NCBI Taxonomy" id="264951"/>
    <lineage>
        <taxon>Eukaryota</taxon>
        <taxon>Fungi</taxon>
        <taxon>Dikarya</taxon>
        <taxon>Ascomycota</taxon>
        <taxon>Pezizomycotina</taxon>
        <taxon>Eurotiomycetes</taxon>
        <taxon>Eurotiomycetidae</taxon>
        <taxon>Eurotiales</taxon>
        <taxon>Thermoascaceae</taxon>
        <taxon>Paecilomyces</taxon>
    </lineage>
</organism>
<dbReference type="Proteomes" id="UP000283841">
    <property type="component" value="Unassembled WGS sequence"/>
</dbReference>
<reference evidence="2 3" key="1">
    <citation type="journal article" date="2018" name="Front. Microbiol.">
        <title>Genomic and genetic insights into a cosmopolitan fungus, Paecilomyces variotii (Eurotiales).</title>
        <authorList>
            <person name="Urquhart A.S."/>
            <person name="Mondo S.J."/>
            <person name="Makela M.R."/>
            <person name="Hane J.K."/>
            <person name="Wiebenga A."/>
            <person name="He G."/>
            <person name="Mihaltcheva S."/>
            <person name="Pangilinan J."/>
            <person name="Lipzen A."/>
            <person name="Barry K."/>
            <person name="de Vries R.P."/>
            <person name="Grigoriev I.V."/>
            <person name="Idnurm A."/>
        </authorList>
    </citation>
    <scope>NUCLEOTIDE SEQUENCE [LARGE SCALE GENOMIC DNA]</scope>
    <source>
        <strain evidence="2 3">CBS 101075</strain>
    </source>
</reference>
<dbReference type="AlphaFoldDB" id="A0A443HM29"/>
<proteinExistence type="predicted"/>
<evidence type="ECO:0000256" key="1">
    <source>
        <dbReference type="SAM" id="MobiDB-lite"/>
    </source>
</evidence>
<feature type="compositionally biased region" description="Low complexity" evidence="1">
    <location>
        <begin position="103"/>
        <end position="112"/>
    </location>
</feature>
<gene>
    <name evidence="2" type="ORF">C8Q69DRAFT_73749</name>
</gene>
<evidence type="ECO:0000313" key="2">
    <source>
        <dbReference type="EMBL" id="RWQ92868.1"/>
    </source>
</evidence>
<dbReference type="EMBL" id="RCNU01000011">
    <property type="protein sequence ID" value="RWQ92868.1"/>
    <property type="molecule type" value="Genomic_DNA"/>
</dbReference>
<feature type="compositionally biased region" description="Low complexity" evidence="1">
    <location>
        <begin position="245"/>
        <end position="258"/>
    </location>
</feature>